<dbReference type="Pfam" id="PF02771">
    <property type="entry name" value="Acyl-CoA_dh_N"/>
    <property type="match status" value="1"/>
</dbReference>
<evidence type="ECO:0000256" key="1">
    <source>
        <dbReference type="ARBA" id="ARBA00001974"/>
    </source>
</evidence>
<accession>A0A840I8K9</accession>
<evidence type="ECO:0000259" key="6">
    <source>
        <dbReference type="Pfam" id="PF00441"/>
    </source>
</evidence>
<dbReference type="PANTHER" id="PTHR43884">
    <property type="entry name" value="ACYL-COA DEHYDROGENASE"/>
    <property type="match status" value="1"/>
</dbReference>
<evidence type="ECO:0000313" key="9">
    <source>
        <dbReference type="EMBL" id="MBB4660862.1"/>
    </source>
</evidence>
<dbReference type="PANTHER" id="PTHR43884:SF12">
    <property type="entry name" value="ISOVALERYL-COA DEHYDROGENASE, MITOCHONDRIAL-RELATED"/>
    <property type="match status" value="1"/>
</dbReference>
<dbReference type="Proteomes" id="UP000585272">
    <property type="component" value="Unassembled WGS sequence"/>
</dbReference>
<evidence type="ECO:0000256" key="4">
    <source>
        <dbReference type="ARBA" id="ARBA00022827"/>
    </source>
</evidence>
<dbReference type="InterPro" id="IPR013786">
    <property type="entry name" value="AcylCoA_DH/ox_N"/>
</dbReference>
<dbReference type="InterPro" id="IPR036250">
    <property type="entry name" value="AcylCo_DH-like_C"/>
</dbReference>
<dbReference type="InterPro" id="IPR006089">
    <property type="entry name" value="Acyl-CoA_DH_CS"/>
</dbReference>
<dbReference type="Pfam" id="PF02770">
    <property type="entry name" value="Acyl-CoA_dh_M"/>
    <property type="match status" value="1"/>
</dbReference>
<feature type="domain" description="Acyl-CoA dehydrogenase/oxidase N-terminal" evidence="8">
    <location>
        <begin position="81"/>
        <end position="192"/>
    </location>
</feature>
<dbReference type="Gene3D" id="2.40.110.10">
    <property type="entry name" value="Butyryl-CoA Dehydrogenase, subunit A, domain 2"/>
    <property type="match status" value="1"/>
</dbReference>
<evidence type="ECO:0000256" key="2">
    <source>
        <dbReference type="ARBA" id="ARBA00009347"/>
    </source>
</evidence>
<dbReference type="SUPFAM" id="SSF47203">
    <property type="entry name" value="Acyl-CoA dehydrogenase C-terminal domain-like"/>
    <property type="match status" value="1"/>
</dbReference>
<keyword evidence="4 5" id="KW-0274">FAD</keyword>
<dbReference type="InterPro" id="IPR046373">
    <property type="entry name" value="Acyl-CoA_Oxase/DH_mid-dom_sf"/>
</dbReference>
<sequence length="438" mass="45758">MSVADRSMGLGLRALGKFAGSDLVDKLGIRKQSEAVVYRATRDGFRAVGAANRTFKQVQRNGKQPARLKPSGSGIFDLTPTDEQAMLAEAFRDFAAERLRPNALKADEAAAAPKELLAEANELGLTMLGVPEELGGAVSERSAVTTVLAAEALAHGDMGLAVAALAPAGVATALSLWGDAQQQGTYLPALLEDEPAVAAFAVAEPRALFDPFELQTTARIDGADYVLSGVKALVPRASEAELLIVAARIAGHGPGLFLVETKADGVLAKPAPGMGVRAGGFGEVLLEDVRVAAGALLGDGSPKVYAEAIRRARLGWCALSVGAGKAALDYVIPYVNERVAFGEPISHRQSVAFAVSNIAIELEGMRLATLRAAARADADKEFGREVALARHLCSEKGAAIGSEAVQLLGGHGYIKEHPVERWYRDLRAVGVAEGALLV</sequence>
<dbReference type="GO" id="GO:0050660">
    <property type="term" value="F:flavin adenine dinucleotide binding"/>
    <property type="evidence" value="ECO:0007669"/>
    <property type="project" value="InterPro"/>
</dbReference>
<dbReference type="EMBL" id="JACHNU010000001">
    <property type="protein sequence ID" value="MBB4660862.1"/>
    <property type="molecule type" value="Genomic_DNA"/>
</dbReference>
<dbReference type="InterPro" id="IPR009100">
    <property type="entry name" value="AcylCoA_DH/oxidase_NM_dom_sf"/>
</dbReference>
<evidence type="ECO:0000256" key="5">
    <source>
        <dbReference type="RuleBase" id="RU362125"/>
    </source>
</evidence>
<evidence type="ECO:0008006" key="11">
    <source>
        <dbReference type="Google" id="ProtNLM"/>
    </source>
</evidence>
<evidence type="ECO:0000259" key="7">
    <source>
        <dbReference type="Pfam" id="PF02770"/>
    </source>
</evidence>
<comment type="cofactor">
    <cofactor evidence="1 5">
        <name>FAD</name>
        <dbReference type="ChEBI" id="CHEBI:57692"/>
    </cofactor>
</comment>
<keyword evidence="10" id="KW-1185">Reference proteome</keyword>
<dbReference type="InterPro" id="IPR006091">
    <property type="entry name" value="Acyl-CoA_Oxase/DH_mid-dom"/>
</dbReference>
<keyword evidence="5" id="KW-0560">Oxidoreductase</keyword>
<keyword evidence="3 5" id="KW-0285">Flavoprotein</keyword>
<gene>
    <name evidence="9" type="ORF">BDZ31_000435</name>
</gene>
<evidence type="ECO:0000313" key="10">
    <source>
        <dbReference type="Proteomes" id="UP000585272"/>
    </source>
</evidence>
<organism evidence="9 10">
    <name type="scientific">Conexibacter arvalis</name>
    <dbReference type="NCBI Taxonomy" id="912552"/>
    <lineage>
        <taxon>Bacteria</taxon>
        <taxon>Bacillati</taxon>
        <taxon>Actinomycetota</taxon>
        <taxon>Thermoleophilia</taxon>
        <taxon>Solirubrobacterales</taxon>
        <taxon>Conexibacteraceae</taxon>
        <taxon>Conexibacter</taxon>
    </lineage>
</organism>
<dbReference type="AlphaFoldDB" id="A0A840I8K9"/>
<dbReference type="SUPFAM" id="SSF56645">
    <property type="entry name" value="Acyl-CoA dehydrogenase NM domain-like"/>
    <property type="match status" value="1"/>
</dbReference>
<comment type="caution">
    <text evidence="9">The sequence shown here is derived from an EMBL/GenBank/DDBJ whole genome shotgun (WGS) entry which is preliminary data.</text>
</comment>
<feature type="domain" description="Acyl-CoA dehydrogenase/oxidase C-terminal" evidence="6">
    <location>
        <begin position="305"/>
        <end position="435"/>
    </location>
</feature>
<protein>
    <recommendedName>
        <fullName evidence="11">Butyryl-CoA dehydrogenase</fullName>
    </recommendedName>
</protein>
<dbReference type="GO" id="GO:0003995">
    <property type="term" value="F:acyl-CoA dehydrogenase activity"/>
    <property type="evidence" value="ECO:0007669"/>
    <property type="project" value="InterPro"/>
</dbReference>
<name>A0A840I8K9_9ACTN</name>
<feature type="domain" description="Acyl-CoA oxidase/dehydrogenase middle" evidence="7">
    <location>
        <begin position="199"/>
        <end position="289"/>
    </location>
</feature>
<dbReference type="InterPro" id="IPR037069">
    <property type="entry name" value="AcylCoA_DH/ox_N_sf"/>
</dbReference>
<evidence type="ECO:0000256" key="3">
    <source>
        <dbReference type="ARBA" id="ARBA00022630"/>
    </source>
</evidence>
<dbReference type="Pfam" id="PF00441">
    <property type="entry name" value="Acyl-CoA_dh_1"/>
    <property type="match status" value="1"/>
</dbReference>
<dbReference type="InterPro" id="IPR009075">
    <property type="entry name" value="AcylCo_DH/oxidase_C"/>
</dbReference>
<dbReference type="Gene3D" id="1.10.540.10">
    <property type="entry name" value="Acyl-CoA dehydrogenase/oxidase, N-terminal domain"/>
    <property type="match status" value="1"/>
</dbReference>
<dbReference type="PROSITE" id="PS00073">
    <property type="entry name" value="ACYL_COA_DH_2"/>
    <property type="match status" value="1"/>
</dbReference>
<reference evidence="9 10" key="1">
    <citation type="submission" date="2020-08" db="EMBL/GenBank/DDBJ databases">
        <title>Genomic Encyclopedia of Archaeal and Bacterial Type Strains, Phase II (KMG-II): from individual species to whole genera.</title>
        <authorList>
            <person name="Goeker M."/>
        </authorList>
    </citation>
    <scope>NUCLEOTIDE SEQUENCE [LARGE SCALE GENOMIC DNA]</scope>
    <source>
        <strain evidence="9 10">DSM 23288</strain>
    </source>
</reference>
<evidence type="ECO:0000259" key="8">
    <source>
        <dbReference type="Pfam" id="PF02771"/>
    </source>
</evidence>
<proteinExistence type="inferred from homology"/>
<comment type="similarity">
    <text evidence="2 5">Belongs to the acyl-CoA dehydrogenase family.</text>
</comment>
<dbReference type="Gene3D" id="1.20.140.10">
    <property type="entry name" value="Butyryl-CoA Dehydrogenase, subunit A, domain 3"/>
    <property type="match status" value="1"/>
</dbReference>